<evidence type="ECO:0000256" key="1">
    <source>
        <dbReference type="SAM" id="Phobius"/>
    </source>
</evidence>
<evidence type="ECO:0000313" key="2">
    <source>
        <dbReference type="EMBL" id="OGN16246.1"/>
    </source>
</evidence>
<feature type="transmembrane region" description="Helical" evidence="1">
    <location>
        <begin position="6"/>
        <end position="30"/>
    </location>
</feature>
<gene>
    <name evidence="2" type="ORF">A3C88_02575</name>
</gene>
<keyword evidence="1" id="KW-1133">Transmembrane helix</keyword>
<protein>
    <submittedName>
        <fullName evidence="2">Uncharacterized protein</fullName>
    </submittedName>
</protein>
<keyword evidence="1" id="KW-0472">Membrane</keyword>
<proteinExistence type="predicted"/>
<accession>A0A1F8FUY2</accession>
<reference evidence="2 3" key="1">
    <citation type="journal article" date="2016" name="Nat. Commun.">
        <title>Thousands of microbial genomes shed light on interconnected biogeochemical processes in an aquifer system.</title>
        <authorList>
            <person name="Anantharaman K."/>
            <person name="Brown C.T."/>
            <person name="Hug L.A."/>
            <person name="Sharon I."/>
            <person name="Castelle C.J."/>
            <person name="Probst A.J."/>
            <person name="Thomas B.C."/>
            <person name="Singh A."/>
            <person name="Wilkins M.J."/>
            <person name="Karaoz U."/>
            <person name="Brodie E.L."/>
            <person name="Williams K.H."/>
            <person name="Hubbard S.S."/>
            <person name="Banfield J.F."/>
        </authorList>
    </citation>
    <scope>NUCLEOTIDE SEQUENCE [LARGE SCALE GENOMIC DNA]</scope>
</reference>
<dbReference type="AlphaFoldDB" id="A0A1F8FUY2"/>
<keyword evidence="1" id="KW-0812">Transmembrane</keyword>
<evidence type="ECO:0000313" key="3">
    <source>
        <dbReference type="Proteomes" id="UP000178117"/>
    </source>
</evidence>
<sequence>MGQRNHVPIIIAGGFGVLGLILGAVCMLYFTGFFRYDRYAEEDFIDTSTYQAVFLTNDQIYFGYLKDIGPDYLILSDVHYVKINESGNGQLVKLGQIEPHGPEDGMIINQDQVLFWENLKPDSQVVRSIRSGQER</sequence>
<dbReference type="EMBL" id="MGJZ01000035">
    <property type="protein sequence ID" value="OGN16246.1"/>
    <property type="molecule type" value="Genomic_DNA"/>
</dbReference>
<comment type="caution">
    <text evidence="2">The sequence shown here is derived from an EMBL/GenBank/DDBJ whole genome shotgun (WGS) entry which is preliminary data.</text>
</comment>
<dbReference type="Proteomes" id="UP000178117">
    <property type="component" value="Unassembled WGS sequence"/>
</dbReference>
<name>A0A1F8FUY2_9BACT</name>
<dbReference type="STRING" id="1802685.A3C88_02575"/>
<organism evidence="2 3">
    <name type="scientific">Candidatus Yanofskybacteria bacterium RIFCSPHIGHO2_02_FULL_50_12</name>
    <dbReference type="NCBI Taxonomy" id="1802685"/>
    <lineage>
        <taxon>Bacteria</taxon>
        <taxon>Candidatus Yanofskyibacteriota</taxon>
    </lineage>
</organism>